<accession>A0A409VXM5</accession>
<dbReference type="Proteomes" id="UP000284706">
    <property type="component" value="Unassembled WGS sequence"/>
</dbReference>
<name>A0A409VXM5_9AGAR</name>
<dbReference type="InParanoid" id="A0A409VXM5"/>
<protein>
    <submittedName>
        <fullName evidence="1">Uncharacterized protein</fullName>
    </submittedName>
</protein>
<dbReference type="EMBL" id="NHYE01005519">
    <property type="protein sequence ID" value="PPQ71001.1"/>
    <property type="molecule type" value="Genomic_DNA"/>
</dbReference>
<gene>
    <name evidence="1" type="ORF">CVT26_014264</name>
</gene>
<proteinExistence type="predicted"/>
<dbReference type="AlphaFoldDB" id="A0A409VXM5"/>
<organism evidence="1 2">
    <name type="scientific">Gymnopilus dilepis</name>
    <dbReference type="NCBI Taxonomy" id="231916"/>
    <lineage>
        <taxon>Eukaryota</taxon>
        <taxon>Fungi</taxon>
        <taxon>Dikarya</taxon>
        <taxon>Basidiomycota</taxon>
        <taxon>Agaricomycotina</taxon>
        <taxon>Agaricomycetes</taxon>
        <taxon>Agaricomycetidae</taxon>
        <taxon>Agaricales</taxon>
        <taxon>Agaricineae</taxon>
        <taxon>Hymenogastraceae</taxon>
        <taxon>Gymnopilus</taxon>
    </lineage>
</organism>
<evidence type="ECO:0000313" key="1">
    <source>
        <dbReference type="EMBL" id="PPQ71001.1"/>
    </source>
</evidence>
<keyword evidence="2" id="KW-1185">Reference proteome</keyword>
<dbReference type="STRING" id="231916.A0A409VXM5"/>
<comment type="caution">
    <text evidence="1">The sequence shown here is derived from an EMBL/GenBank/DDBJ whole genome shotgun (WGS) entry which is preliminary data.</text>
</comment>
<evidence type="ECO:0000313" key="2">
    <source>
        <dbReference type="Proteomes" id="UP000284706"/>
    </source>
</evidence>
<sequence length="508" mass="57361">MGSPSTQYYLEGEDYDPRTELAMIEEDIIKTTAALRSLYQRKRHLKMRINSEYCSIRFLPPEIIIEIFQWFIPSFSQTDEAEIFTCTPLFLGSICSAWRAIVWATPTLWTTVNMRLRPLDPAVNDSRAELLAQWLARTADLPLSLRLFSDEEIPWNTPANPGAALEVMRRHAARWKDLDLRIPTSCYRFLPRREETLPLLQSLHVNPPGGQGERKHVLDMSSSARIHSLSLSCVFLISMKFRWDQITDLQLEAFYVDECLEALRQTSQLESCTLRNIIRGEDGHAYPGTPLCLPHLKYLSIDNEKDTHIGSLLDTISAPDLQHFSYCGRYLNHCAQICTLVARAPGLHTFSLIRTNIKSSEIFVQLLRGLRTVSKFNFVAVPNPVSAALNDETLSLCEGSPSNGDTLLPALQDLEYCGPQKFTWPAMLQMLKSRQPDANSSAPEPSLEKQQIAVAPLRSIKLTLTQHTKHTDDHSHGLEENVISQLNSLSGMKASVTMVQGQLPRYGV</sequence>
<reference evidence="1 2" key="1">
    <citation type="journal article" date="2018" name="Evol. Lett.">
        <title>Horizontal gene cluster transfer increased hallucinogenic mushroom diversity.</title>
        <authorList>
            <person name="Reynolds H.T."/>
            <person name="Vijayakumar V."/>
            <person name="Gluck-Thaler E."/>
            <person name="Korotkin H.B."/>
            <person name="Matheny P.B."/>
            <person name="Slot J.C."/>
        </authorList>
    </citation>
    <scope>NUCLEOTIDE SEQUENCE [LARGE SCALE GENOMIC DNA]</scope>
    <source>
        <strain evidence="1 2">SRW20</strain>
    </source>
</reference>
<dbReference type="OrthoDB" id="2909959at2759"/>